<evidence type="ECO:0000256" key="3">
    <source>
        <dbReference type="ARBA" id="ARBA00023054"/>
    </source>
</evidence>
<feature type="compositionally biased region" description="Basic and acidic residues" evidence="5">
    <location>
        <begin position="73"/>
        <end position="83"/>
    </location>
</feature>
<dbReference type="InterPro" id="IPR039754">
    <property type="entry name" value="Esf1"/>
</dbReference>
<dbReference type="GO" id="GO:0005730">
    <property type="term" value="C:nucleolus"/>
    <property type="evidence" value="ECO:0007669"/>
    <property type="project" value="UniProtKB-SubCell"/>
</dbReference>
<feature type="compositionally biased region" description="Basic residues" evidence="5">
    <location>
        <begin position="548"/>
        <end position="557"/>
    </location>
</feature>
<feature type="compositionally biased region" description="Basic and acidic residues" evidence="5">
    <location>
        <begin position="452"/>
        <end position="470"/>
    </location>
</feature>
<gene>
    <name evidence="8" type="ORF">CC85DRAFT_309926</name>
</gene>
<dbReference type="STRING" id="879819.A0A0J0XB82"/>
<feature type="region of interest" description="Disordered" evidence="5">
    <location>
        <begin position="229"/>
        <end position="299"/>
    </location>
</feature>
<dbReference type="Pfam" id="PF08159">
    <property type="entry name" value="NUC153"/>
    <property type="match status" value="1"/>
</dbReference>
<feature type="region of interest" description="Disordered" evidence="5">
    <location>
        <begin position="1"/>
        <end position="22"/>
    </location>
</feature>
<feature type="region of interest" description="Disordered" evidence="5">
    <location>
        <begin position="498"/>
        <end position="620"/>
    </location>
</feature>
<keyword evidence="9" id="KW-1185">Reference proteome</keyword>
<dbReference type="GO" id="GO:0006364">
    <property type="term" value="P:rRNA processing"/>
    <property type="evidence" value="ECO:0007669"/>
    <property type="project" value="InterPro"/>
</dbReference>
<keyword evidence="4" id="KW-0539">Nucleus</keyword>
<comment type="similarity">
    <text evidence="2">Belongs to the ESF1 family.</text>
</comment>
<evidence type="ECO:0000256" key="1">
    <source>
        <dbReference type="ARBA" id="ARBA00004604"/>
    </source>
</evidence>
<dbReference type="EMBL" id="KQ087314">
    <property type="protein sequence ID" value="KLT38372.1"/>
    <property type="molecule type" value="Genomic_DNA"/>
</dbReference>
<accession>A0A0J0XB82</accession>
<evidence type="ECO:0000259" key="6">
    <source>
        <dbReference type="Pfam" id="PF08159"/>
    </source>
</evidence>
<reference evidence="8 9" key="1">
    <citation type="submission" date="2015-03" db="EMBL/GenBank/DDBJ databases">
        <title>Genomics and transcriptomics of the oil-accumulating basidiomycete yeast T. oleaginosus allow insights into substrate utilization and the diverse evolutionary trajectories of mating systems in fungi.</title>
        <authorList>
            <consortium name="DOE Joint Genome Institute"/>
            <person name="Kourist R."/>
            <person name="Kracht O."/>
            <person name="Bracharz F."/>
            <person name="Lipzen A."/>
            <person name="Nolan M."/>
            <person name="Ohm R."/>
            <person name="Grigoriev I."/>
            <person name="Sun S."/>
            <person name="Heitman J."/>
            <person name="Bruck T."/>
            <person name="Nowrousian M."/>
        </authorList>
    </citation>
    <scope>NUCLEOTIDE SEQUENCE [LARGE SCALE GENOMIC DNA]</scope>
    <source>
        <strain evidence="8 9">IBC0246</strain>
    </source>
</reference>
<evidence type="ECO:0000256" key="4">
    <source>
        <dbReference type="ARBA" id="ARBA00023242"/>
    </source>
</evidence>
<feature type="compositionally biased region" description="Acidic residues" evidence="5">
    <location>
        <begin position="259"/>
        <end position="282"/>
    </location>
</feature>
<comment type="subcellular location">
    <subcellularLocation>
        <location evidence="1">Nucleus</location>
        <location evidence="1">Nucleolus</location>
    </subcellularLocation>
</comment>
<dbReference type="PANTHER" id="PTHR12202:SF0">
    <property type="entry name" value="ESF1 HOMOLOG"/>
    <property type="match status" value="1"/>
</dbReference>
<dbReference type="GeneID" id="28986474"/>
<feature type="domain" description="NUC153" evidence="6">
    <location>
        <begin position="669"/>
        <end position="693"/>
    </location>
</feature>
<evidence type="ECO:0000313" key="9">
    <source>
        <dbReference type="Proteomes" id="UP000053611"/>
    </source>
</evidence>
<dbReference type="Proteomes" id="UP000053611">
    <property type="component" value="Unassembled WGS sequence"/>
</dbReference>
<name>A0A0J0XB82_9TREE</name>
<feature type="region of interest" description="Disordered" evidence="5">
    <location>
        <begin position="634"/>
        <end position="663"/>
    </location>
</feature>
<dbReference type="GO" id="GO:0003723">
    <property type="term" value="F:RNA binding"/>
    <property type="evidence" value="ECO:0007669"/>
    <property type="project" value="TreeGrafter"/>
</dbReference>
<evidence type="ECO:0000256" key="5">
    <source>
        <dbReference type="SAM" id="MobiDB-lite"/>
    </source>
</evidence>
<feature type="domain" description="ESF1 RRM" evidence="7">
    <location>
        <begin position="172"/>
        <end position="267"/>
    </location>
</feature>
<dbReference type="AlphaFoldDB" id="A0A0J0XB82"/>
<evidence type="ECO:0000313" key="8">
    <source>
        <dbReference type="EMBL" id="KLT38372.1"/>
    </source>
</evidence>
<dbReference type="PANTHER" id="PTHR12202">
    <property type="entry name" value="ESF1 HOMOLOG"/>
    <property type="match status" value="1"/>
</dbReference>
<feature type="compositionally biased region" description="Acidic residues" evidence="5">
    <location>
        <begin position="150"/>
        <end position="169"/>
    </location>
</feature>
<feature type="compositionally biased region" description="Basic residues" evidence="5">
    <location>
        <begin position="733"/>
        <end position="743"/>
    </location>
</feature>
<dbReference type="OrthoDB" id="431825at2759"/>
<sequence>MSQDARFARLQTDPRFRRPKQKALKTEIDERFKDALSADFGKVASKAKVDKRGRPVVSTAGEDSMKRFYRLTSPDEARVDYARGEGVLESSGSEDEDSEVEEDELELGGKRKMRYLPESSSDSEEESHGEDGLVDLSESDDEGRPRINLSEDDEPDMQEDEEEEEEEGAEPTTRIAAVNLDWDHLRAADIFTIFNSFLKPPVKKGEAAPPPPGRLLSVRIYPSEFGKERMAAEDAAGPGGGLWKLESTGRKRSRHTDADENWGSESEEEEGKGGDDSDEEAENDRAESGVLSDDGLDPELDDLEILSDVSNEENIDMDQLRKYQLERLRYYYAIATFSTIPAAQLVHDELNGTEFERTANILDLSYVPEGMEFEESEVHDECTKEPKGYKGNEFVTDALRHSKVKLTWDQDDPNRAKMTRRALTRDEIEEEDFANLVAGSASDDSASEAEAEGEKGTAKVSKKERARERKEKLRALLEASDGDVWGKAGAAWQEELAELRDGKKDKGKGKGKNKKDAVEITFKPGLTNPAVTDEENMTSLQRYQMRMKEKKRAKKDKVKQGEDEAMGGDDFFGDDESDDAAPVSPKKGKKEKGKPKKDKEAKDDGEPNTVTFDADAAGLVDDPSRHFALKDLITAEKAEGKKRKRHRKKSTKELELGPEGFAASVDVADPRFAAIYDEPAFALDPTHSKYTDTSVNREILKRTREKHAEGREGKKASKAEEKGLSDLVASVKAKSRPRKRSRH</sequence>
<feature type="region of interest" description="Disordered" evidence="5">
    <location>
        <begin position="433"/>
        <end position="470"/>
    </location>
</feature>
<organism evidence="8 9">
    <name type="scientific">Cutaneotrichosporon oleaginosum</name>
    <dbReference type="NCBI Taxonomy" id="879819"/>
    <lineage>
        <taxon>Eukaryota</taxon>
        <taxon>Fungi</taxon>
        <taxon>Dikarya</taxon>
        <taxon>Basidiomycota</taxon>
        <taxon>Agaricomycotina</taxon>
        <taxon>Tremellomycetes</taxon>
        <taxon>Trichosporonales</taxon>
        <taxon>Trichosporonaceae</taxon>
        <taxon>Cutaneotrichosporon</taxon>
    </lineage>
</organism>
<evidence type="ECO:0000259" key="7">
    <source>
        <dbReference type="Pfam" id="PF25121"/>
    </source>
</evidence>
<feature type="compositionally biased region" description="Acidic residues" evidence="5">
    <location>
        <begin position="92"/>
        <end position="106"/>
    </location>
</feature>
<protein>
    <submittedName>
        <fullName evidence="8">Uncharacterized protein</fullName>
    </submittedName>
</protein>
<proteinExistence type="inferred from homology"/>
<feature type="compositionally biased region" description="Acidic residues" evidence="5">
    <location>
        <begin position="563"/>
        <end position="579"/>
    </location>
</feature>
<dbReference type="RefSeq" id="XP_018274863.1">
    <property type="nucleotide sequence ID" value="XM_018425871.1"/>
</dbReference>
<evidence type="ECO:0000256" key="2">
    <source>
        <dbReference type="ARBA" id="ARBA00009087"/>
    </source>
</evidence>
<keyword evidence="3" id="KW-0175">Coiled coil</keyword>
<dbReference type="InterPro" id="IPR056750">
    <property type="entry name" value="RRM_ESF1"/>
</dbReference>
<feature type="region of interest" description="Disordered" evidence="5">
    <location>
        <begin position="684"/>
        <end position="743"/>
    </location>
</feature>
<feature type="domain" description="ESF1 RRM" evidence="7">
    <location>
        <begin position="307"/>
        <end position="383"/>
    </location>
</feature>
<feature type="compositionally biased region" description="Basic residues" evidence="5">
    <location>
        <begin position="586"/>
        <end position="596"/>
    </location>
</feature>
<feature type="region of interest" description="Disordered" evidence="5">
    <location>
        <begin position="47"/>
        <end position="175"/>
    </location>
</feature>
<dbReference type="InterPro" id="IPR012580">
    <property type="entry name" value="NUC153"/>
</dbReference>
<feature type="compositionally biased region" description="Basic and acidic residues" evidence="5">
    <location>
        <begin position="698"/>
        <end position="724"/>
    </location>
</feature>
<feature type="compositionally biased region" description="Basic residues" evidence="5">
    <location>
        <begin position="640"/>
        <end position="650"/>
    </location>
</feature>
<dbReference type="Pfam" id="PF25121">
    <property type="entry name" value="RRM_ESF1"/>
    <property type="match status" value="2"/>
</dbReference>